<dbReference type="PROSITE" id="PS51257">
    <property type="entry name" value="PROKAR_LIPOPROTEIN"/>
    <property type="match status" value="1"/>
</dbReference>
<dbReference type="EMBL" id="RCZH01000005">
    <property type="protein sequence ID" value="TPG41548.1"/>
    <property type="molecule type" value="Genomic_DNA"/>
</dbReference>
<dbReference type="OrthoDB" id="1366756at2"/>
<protein>
    <recommendedName>
        <fullName evidence="4">Lipoprotein</fullName>
    </recommendedName>
</protein>
<dbReference type="RefSeq" id="WP_140505903.1">
    <property type="nucleotide sequence ID" value="NZ_RCZH01000005.1"/>
</dbReference>
<name>A0A502EUH9_9FLAO</name>
<dbReference type="AlphaFoldDB" id="A0A502EUH9"/>
<sequence length="138" mass="15416">MQKYKRSKIILLFFFLLSFTSCETVSDCIVGIRPNLIAKELTAGIISIKYDDNITYEMLNTKTGEYGISSISIKDVLPPGINYSIVNNNKINFSGIPTTRGTYEFTISITVRPSTYNDDGTDDLCGDSTSKKYKIVIN</sequence>
<evidence type="ECO:0000313" key="2">
    <source>
        <dbReference type="EMBL" id="TPG41548.1"/>
    </source>
</evidence>
<keyword evidence="3" id="KW-1185">Reference proteome</keyword>
<organism evidence="2 3">
    <name type="scientific">Flavobacterium pectinovorum</name>
    <dbReference type="NCBI Taxonomy" id="29533"/>
    <lineage>
        <taxon>Bacteria</taxon>
        <taxon>Pseudomonadati</taxon>
        <taxon>Bacteroidota</taxon>
        <taxon>Flavobacteriia</taxon>
        <taxon>Flavobacteriales</taxon>
        <taxon>Flavobacteriaceae</taxon>
        <taxon>Flavobacterium</taxon>
    </lineage>
</organism>
<feature type="signal peptide" evidence="1">
    <location>
        <begin position="1"/>
        <end position="23"/>
    </location>
</feature>
<evidence type="ECO:0000256" key="1">
    <source>
        <dbReference type="SAM" id="SignalP"/>
    </source>
</evidence>
<accession>A0A502EUH9</accession>
<reference evidence="2 3" key="1">
    <citation type="journal article" date="2019" name="Environ. Microbiol.">
        <title>Species interactions and distinct microbial communities in high Arctic permafrost affected cryosols are associated with the CH4 and CO2 gas fluxes.</title>
        <authorList>
            <person name="Altshuler I."/>
            <person name="Hamel J."/>
            <person name="Turney S."/>
            <person name="Magnuson E."/>
            <person name="Levesque R."/>
            <person name="Greer C."/>
            <person name="Whyte L.G."/>
        </authorList>
    </citation>
    <scope>NUCLEOTIDE SEQUENCE [LARGE SCALE GENOMIC DNA]</scope>
    <source>
        <strain evidence="2 3">42</strain>
    </source>
</reference>
<proteinExistence type="predicted"/>
<gene>
    <name evidence="2" type="ORF">EAH81_08665</name>
</gene>
<evidence type="ECO:0008006" key="4">
    <source>
        <dbReference type="Google" id="ProtNLM"/>
    </source>
</evidence>
<dbReference type="Proteomes" id="UP000319700">
    <property type="component" value="Unassembled WGS sequence"/>
</dbReference>
<keyword evidence="1" id="KW-0732">Signal</keyword>
<evidence type="ECO:0000313" key="3">
    <source>
        <dbReference type="Proteomes" id="UP000319700"/>
    </source>
</evidence>
<feature type="chain" id="PRO_5021393907" description="Lipoprotein" evidence="1">
    <location>
        <begin position="24"/>
        <end position="138"/>
    </location>
</feature>
<comment type="caution">
    <text evidence="2">The sequence shown here is derived from an EMBL/GenBank/DDBJ whole genome shotgun (WGS) entry which is preliminary data.</text>
</comment>
<dbReference type="Gene3D" id="2.60.40.10">
    <property type="entry name" value="Immunoglobulins"/>
    <property type="match status" value="1"/>
</dbReference>
<dbReference type="InterPro" id="IPR013783">
    <property type="entry name" value="Ig-like_fold"/>
</dbReference>